<evidence type="ECO:0000313" key="2">
    <source>
        <dbReference type="Proteomes" id="UP000265703"/>
    </source>
</evidence>
<dbReference type="AlphaFoldDB" id="A0A397TI06"/>
<evidence type="ECO:0000313" key="1">
    <source>
        <dbReference type="EMBL" id="RIA94631.1"/>
    </source>
</evidence>
<dbReference type="OrthoDB" id="2414517at2759"/>
<gene>
    <name evidence="1" type="ORF">C1645_817677</name>
</gene>
<dbReference type="EMBL" id="QKYT01000076">
    <property type="protein sequence ID" value="RIA94631.1"/>
    <property type="molecule type" value="Genomic_DNA"/>
</dbReference>
<accession>A0A397TI06</accession>
<name>A0A397TI06_9GLOM</name>
<proteinExistence type="predicted"/>
<reference evidence="1 2" key="1">
    <citation type="submission" date="2018-06" db="EMBL/GenBank/DDBJ databases">
        <title>Comparative genomics reveals the genomic features of Rhizophagus irregularis, R. cerebriforme, R. diaphanum and Gigaspora rosea, and their symbiotic lifestyle signature.</title>
        <authorList>
            <person name="Morin E."/>
            <person name="San Clemente H."/>
            <person name="Chen E.C.H."/>
            <person name="De La Providencia I."/>
            <person name="Hainaut M."/>
            <person name="Kuo A."/>
            <person name="Kohler A."/>
            <person name="Murat C."/>
            <person name="Tang N."/>
            <person name="Roy S."/>
            <person name="Loubradou J."/>
            <person name="Henrissat B."/>
            <person name="Grigoriev I.V."/>
            <person name="Corradi N."/>
            <person name="Roux C."/>
            <person name="Martin F.M."/>
        </authorList>
    </citation>
    <scope>NUCLEOTIDE SEQUENCE [LARGE SCALE GENOMIC DNA]</scope>
    <source>
        <strain evidence="1 2">DAOM 227022</strain>
    </source>
</reference>
<organism evidence="1 2">
    <name type="scientific">Glomus cerebriforme</name>
    <dbReference type="NCBI Taxonomy" id="658196"/>
    <lineage>
        <taxon>Eukaryota</taxon>
        <taxon>Fungi</taxon>
        <taxon>Fungi incertae sedis</taxon>
        <taxon>Mucoromycota</taxon>
        <taxon>Glomeromycotina</taxon>
        <taxon>Glomeromycetes</taxon>
        <taxon>Glomerales</taxon>
        <taxon>Glomeraceae</taxon>
        <taxon>Glomus</taxon>
    </lineage>
</organism>
<comment type="caution">
    <text evidence="1">The sequence shown here is derived from an EMBL/GenBank/DDBJ whole genome shotgun (WGS) entry which is preliminary data.</text>
</comment>
<dbReference type="Proteomes" id="UP000265703">
    <property type="component" value="Unassembled WGS sequence"/>
</dbReference>
<protein>
    <submittedName>
        <fullName evidence="1">Uncharacterized protein</fullName>
    </submittedName>
</protein>
<keyword evidence="2" id="KW-1185">Reference proteome</keyword>
<sequence>MVREMYKPPALENDGAELNFMNDRNKYYPRNDDLFREMLLKFTMFIETPSKPSQNGHSQKYASFMVSFYRDNFKLIPKKLIEGRNEQGNLDYAIECRSTGRVLGIIEVKKEDFMKGFAQASVQMESTLSRKRKADEIVNDQEIDRVFGIVTDASEWYFMECSLDDEGKPTFKLSKSVTVVYNDEDLQTKVEKVLGHIVWLLEEVQKPDSALDIDKDREIKRPRSTDDLTVKNN</sequence>